<dbReference type="Proteomes" id="UP000005408">
    <property type="component" value="Unassembled WGS sequence"/>
</dbReference>
<dbReference type="AlphaFoldDB" id="A0A8W8M1W6"/>
<dbReference type="EnsemblMetazoa" id="G30812.1">
    <property type="protein sequence ID" value="G30812.1:cds"/>
    <property type="gene ID" value="G30812"/>
</dbReference>
<organism evidence="1 2">
    <name type="scientific">Magallana gigas</name>
    <name type="common">Pacific oyster</name>
    <name type="synonym">Crassostrea gigas</name>
    <dbReference type="NCBI Taxonomy" id="29159"/>
    <lineage>
        <taxon>Eukaryota</taxon>
        <taxon>Metazoa</taxon>
        <taxon>Spiralia</taxon>
        <taxon>Lophotrochozoa</taxon>
        <taxon>Mollusca</taxon>
        <taxon>Bivalvia</taxon>
        <taxon>Autobranchia</taxon>
        <taxon>Pteriomorphia</taxon>
        <taxon>Ostreida</taxon>
        <taxon>Ostreoidea</taxon>
        <taxon>Ostreidae</taxon>
        <taxon>Magallana</taxon>
    </lineage>
</organism>
<reference evidence="1" key="1">
    <citation type="submission" date="2022-08" db="UniProtKB">
        <authorList>
            <consortium name="EnsemblMetazoa"/>
        </authorList>
    </citation>
    <scope>IDENTIFICATION</scope>
    <source>
        <strain evidence="1">05x7-T-G4-1.051#20</strain>
    </source>
</reference>
<evidence type="ECO:0000313" key="1">
    <source>
        <dbReference type="EnsemblMetazoa" id="G30812.1:cds"/>
    </source>
</evidence>
<protein>
    <submittedName>
        <fullName evidence="1">Uncharacterized protein</fullName>
    </submittedName>
</protein>
<evidence type="ECO:0000313" key="2">
    <source>
        <dbReference type="Proteomes" id="UP000005408"/>
    </source>
</evidence>
<name>A0A8W8M1W6_MAGGI</name>
<proteinExistence type="predicted"/>
<sequence>MTKGSKADKELHLIVGNKRVVKDVRKPSPVQQTTQLEAYHKTVCHFVSKFHHFFYDAMNARLMEEVFGLRGRHPSYEVAQVTFLQECPPTMAAFGN</sequence>
<keyword evidence="2" id="KW-1185">Reference proteome</keyword>
<accession>A0A8W8M1W6</accession>